<sequence>MHSTLTNLLFLSTPIHAGITARVWAHFYPNCPGEPFSNLDTYENYEETAPSLVITTGMCANVGVPSYEHNLVSAISVDAELLSQDPGHSYSPQTGPRCNITVHEVPECIDPPLINKELSQGVEISQCEPRSFAAYSEIWLQLVCDDKIEESPSHQAQDTPRIQGTAQIESAANVQTPGSNSFSWSKAQTEYSGRKPEEEGRVNNEGHAESAKIVHDIMEKIRHQAASMVTGKHNATQPALNATLQHVNGTAAGNQTLSRRKLSVLRNRVARL</sequence>
<organism evidence="3 4">
    <name type="scientific">Penicillium brasilianum</name>
    <dbReference type="NCBI Taxonomy" id="104259"/>
    <lineage>
        <taxon>Eukaryota</taxon>
        <taxon>Fungi</taxon>
        <taxon>Dikarya</taxon>
        <taxon>Ascomycota</taxon>
        <taxon>Pezizomycotina</taxon>
        <taxon>Eurotiomycetes</taxon>
        <taxon>Eurotiomycetidae</taxon>
        <taxon>Eurotiales</taxon>
        <taxon>Aspergillaceae</taxon>
        <taxon>Penicillium</taxon>
    </lineage>
</organism>
<dbReference type="AlphaFoldDB" id="A0A1S9R882"/>
<gene>
    <name evidence="3" type="ORF">PEBR_42727</name>
</gene>
<feature type="chain" id="PRO_5012843030" evidence="2">
    <location>
        <begin position="18"/>
        <end position="272"/>
    </location>
</feature>
<evidence type="ECO:0000256" key="2">
    <source>
        <dbReference type="SAM" id="SignalP"/>
    </source>
</evidence>
<feature type="signal peptide" evidence="2">
    <location>
        <begin position="1"/>
        <end position="17"/>
    </location>
</feature>
<keyword evidence="2" id="KW-0732">Signal</keyword>
<feature type="compositionally biased region" description="Basic and acidic residues" evidence="1">
    <location>
        <begin position="192"/>
        <end position="209"/>
    </location>
</feature>
<reference evidence="4" key="1">
    <citation type="submission" date="2015-09" db="EMBL/GenBank/DDBJ databases">
        <authorList>
            <person name="Fill T.P."/>
            <person name="Baretta J.F."/>
            <person name="de Almeida L.G."/>
            <person name="Rocha M."/>
            <person name="de Souza D.H."/>
            <person name="Malavazi I."/>
            <person name="Cerdeira L.T."/>
            <person name="Hong H."/>
            <person name="Samborskyy M."/>
            <person name="de Vasconcelos A.T."/>
            <person name="Leadlay P."/>
            <person name="Rodrigues-Filho E."/>
        </authorList>
    </citation>
    <scope>NUCLEOTIDE SEQUENCE [LARGE SCALE GENOMIC DNA]</scope>
    <source>
        <strain evidence="4">LaBioMMi 136</strain>
    </source>
</reference>
<evidence type="ECO:0000256" key="1">
    <source>
        <dbReference type="SAM" id="MobiDB-lite"/>
    </source>
</evidence>
<dbReference type="Proteomes" id="UP000190744">
    <property type="component" value="Unassembled WGS sequence"/>
</dbReference>
<name>A0A1S9R882_PENBI</name>
<evidence type="ECO:0000313" key="3">
    <source>
        <dbReference type="EMBL" id="OOQ81510.1"/>
    </source>
</evidence>
<feature type="compositionally biased region" description="Polar residues" evidence="1">
    <location>
        <begin position="172"/>
        <end position="191"/>
    </location>
</feature>
<evidence type="ECO:0000313" key="4">
    <source>
        <dbReference type="Proteomes" id="UP000190744"/>
    </source>
</evidence>
<protein>
    <submittedName>
        <fullName evidence="3">Uncharacterized protein</fullName>
    </submittedName>
</protein>
<feature type="region of interest" description="Disordered" evidence="1">
    <location>
        <begin position="172"/>
        <end position="209"/>
    </location>
</feature>
<comment type="caution">
    <text evidence="3">The sequence shown here is derived from an EMBL/GenBank/DDBJ whole genome shotgun (WGS) entry which is preliminary data.</text>
</comment>
<dbReference type="EMBL" id="LJBN01000248">
    <property type="protein sequence ID" value="OOQ81510.1"/>
    <property type="molecule type" value="Genomic_DNA"/>
</dbReference>
<proteinExistence type="predicted"/>
<accession>A0A1S9R882</accession>